<gene>
    <name evidence="2" type="ORF">FZC75_07810</name>
</gene>
<reference evidence="2 3" key="1">
    <citation type="submission" date="2019-08" db="EMBL/GenBank/DDBJ databases">
        <title>Bacillus genomes from the desert of Cuatro Cienegas, Coahuila.</title>
        <authorList>
            <person name="Olmedo-Alvarez G."/>
        </authorList>
    </citation>
    <scope>NUCLEOTIDE SEQUENCE [LARGE SCALE GENOMIC DNA]</scope>
    <source>
        <strain evidence="2 3">CH98b_3T</strain>
    </source>
</reference>
<dbReference type="RefSeq" id="WP_148978916.1">
    <property type="nucleotide sequence ID" value="NZ_JBNILM010000002.1"/>
</dbReference>
<accession>A0A5D4TB88</accession>
<dbReference type="Gene3D" id="3.20.80.10">
    <property type="entry name" value="Regulatory factor, effector binding domain"/>
    <property type="match status" value="1"/>
</dbReference>
<dbReference type="Proteomes" id="UP000324517">
    <property type="component" value="Unassembled WGS sequence"/>
</dbReference>
<dbReference type="InterPro" id="IPR010499">
    <property type="entry name" value="AraC_E-bd"/>
</dbReference>
<proteinExistence type="predicted"/>
<dbReference type="EMBL" id="VTET01000003">
    <property type="protein sequence ID" value="TYS72963.1"/>
    <property type="molecule type" value="Genomic_DNA"/>
</dbReference>
<dbReference type="InterPro" id="IPR029442">
    <property type="entry name" value="GyrI-like"/>
</dbReference>
<evidence type="ECO:0000313" key="3">
    <source>
        <dbReference type="Proteomes" id="UP000324517"/>
    </source>
</evidence>
<dbReference type="InterPro" id="IPR011256">
    <property type="entry name" value="Reg_factor_effector_dom_sf"/>
</dbReference>
<protein>
    <submittedName>
        <fullName evidence="2">Transcriptional regulator</fullName>
    </submittedName>
</protein>
<organism evidence="2 3">
    <name type="scientific">Sutcliffiella horikoshii</name>
    <dbReference type="NCBI Taxonomy" id="79883"/>
    <lineage>
        <taxon>Bacteria</taxon>
        <taxon>Bacillati</taxon>
        <taxon>Bacillota</taxon>
        <taxon>Bacilli</taxon>
        <taxon>Bacillales</taxon>
        <taxon>Bacillaceae</taxon>
        <taxon>Sutcliffiella</taxon>
    </lineage>
</organism>
<dbReference type="SUPFAM" id="SSF55136">
    <property type="entry name" value="Probable bacterial effector-binding domain"/>
    <property type="match status" value="1"/>
</dbReference>
<dbReference type="SMART" id="SM00871">
    <property type="entry name" value="AraC_E_bind"/>
    <property type="match status" value="1"/>
</dbReference>
<dbReference type="OrthoDB" id="2364201at2"/>
<feature type="domain" description="AraC effector-binding" evidence="1">
    <location>
        <begin position="4"/>
        <end position="160"/>
    </location>
</feature>
<comment type="caution">
    <text evidence="2">The sequence shown here is derived from an EMBL/GenBank/DDBJ whole genome shotgun (WGS) entry which is preliminary data.</text>
</comment>
<evidence type="ECO:0000259" key="1">
    <source>
        <dbReference type="SMART" id="SM00871"/>
    </source>
</evidence>
<evidence type="ECO:0000313" key="2">
    <source>
        <dbReference type="EMBL" id="TYS72963.1"/>
    </source>
</evidence>
<sequence length="163" mass="18966">MKTLVGEIVTIPAYRAMGLKWEGAYAEVPQLKELIIQMSKRVGEFAFAKEPETQLGLSYHLRSDGFVHYSVFEVDEQQEILPGMIEIIVPEMTYLLVKHPKGKDIGVTYTGIYQWFKECDYQPLKEKGIEYFDDLPIKHERYPVDRDLEDPHFDILIPIELKS</sequence>
<dbReference type="AlphaFoldDB" id="A0A5D4TB88"/>
<name>A0A5D4TB88_9BACI</name>
<dbReference type="Pfam" id="PF06445">
    <property type="entry name" value="GyrI-like"/>
    <property type="match status" value="1"/>
</dbReference>